<evidence type="ECO:0000256" key="2">
    <source>
        <dbReference type="ARBA" id="ARBA00004141"/>
    </source>
</evidence>
<feature type="transmembrane region" description="Helical" evidence="11">
    <location>
        <begin position="20"/>
        <end position="40"/>
    </location>
</feature>
<dbReference type="Proteomes" id="UP000663852">
    <property type="component" value="Unassembled WGS sequence"/>
</dbReference>
<sequence>MMSLKKIFIDEQPREAGTHFPFFVIVVTIVQIALFIYTIVYNKGLTSMYENPMAGPSSLTLTRNGAKFVPCMKPTQENDLRTTTACPSDISFTNKTCTYEEYLWYLCNTDNLKGFPYQIYRLFIPIFLHAGIIHLVLNLVNQLAIGIILEHKFNSIRISIIYILSGIGGTLLSAIGLPQYSSVGASGALYGLLAVYFMDTIRNWRNLQKPWLILTFQGIFIIASLIIGILIPIVDYMAHIGGFLLGILSGLVICPNLYWNICKYDSPIQPKLIIMAGSSMFVIAFFLGGFIGFFRTTAPVYWLK</sequence>
<keyword evidence="10 11" id="KW-0472">Membrane</keyword>
<comment type="subcellular location">
    <subcellularLocation>
        <location evidence="2 11">Membrane</location>
        <topology evidence="2 11">Multi-pass membrane protein</topology>
    </subcellularLocation>
</comment>
<dbReference type="InterPro" id="IPR022764">
    <property type="entry name" value="Peptidase_S54_rhomboid_dom"/>
</dbReference>
<dbReference type="GO" id="GO:0004252">
    <property type="term" value="F:serine-type endopeptidase activity"/>
    <property type="evidence" value="ECO:0007669"/>
    <property type="project" value="InterPro"/>
</dbReference>
<evidence type="ECO:0000313" key="16">
    <source>
        <dbReference type="Proteomes" id="UP000663852"/>
    </source>
</evidence>
<dbReference type="GO" id="GO:0016020">
    <property type="term" value="C:membrane"/>
    <property type="evidence" value="ECO:0007669"/>
    <property type="project" value="UniProtKB-SubCell"/>
</dbReference>
<evidence type="ECO:0000313" key="15">
    <source>
        <dbReference type="Proteomes" id="UP000663828"/>
    </source>
</evidence>
<comment type="catalytic activity">
    <reaction evidence="1 11">
        <text>Cleaves type-1 transmembrane domains using a catalytic dyad composed of serine and histidine that are contributed by different transmembrane domains.</text>
        <dbReference type="EC" id="3.4.21.105"/>
    </reaction>
</comment>
<dbReference type="SUPFAM" id="SSF144091">
    <property type="entry name" value="Rhomboid-like"/>
    <property type="match status" value="1"/>
</dbReference>
<dbReference type="PANTHER" id="PTHR22936:SF69">
    <property type="entry name" value="RHOMBOID-LIKE PROTEIN"/>
    <property type="match status" value="1"/>
</dbReference>
<dbReference type="GO" id="GO:0006508">
    <property type="term" value="P:proteolysis"/>
    <property type="evidence" value="ECO:0007669"/>
    <property type="project" value="UniProtKB-KW"/>
</dbReference>
<comment type="similarity">
    <text evidence="3 11">Belongs to the peptidase S54 family.</text>
</comment>
<accession>A0A815QS04</accession>
<evidence type="ECO:0000256" key="11">
    <source>
        <dbReference type="RuleBase" id="RU362115"/>
    </source>
</evidence>
<dbReference type="EMBL" id="CAJNOR010004416">
    <property type="protein sequence ID" value="CAF1500688.1"/>
    <property type="molecule type" value="Genomic_DNA"/>
</dbReference>
<evidence type="ECO:0000256" key="9">
    <source>
        <dbReference type="ARBA" id="ARBA00022989"/>
    </source>
</evidence>
<evidence type="ECO:0000256" key="6">
    <source>
        <dbReference type="ARBA" id="ARBA00022692"/>
    </source>
</evidence>
<keyword evidence="9 11" id="KW-1133">Transmembrane helix</keyword>
<keyword evidence="5 11" id="KW-0645">Protease</keyword>
<keyword evidence="15" id="KW-1185">Reference proteome</keyword>
<feature type="transmembrane region" description="Helical" evidence="11">
    <location>
        <begin position="119"/>
        <end position="140"/>
    </location>
</feature>
<dbReference type="Pfam" id="PF01694">
    <property type="entry name" value="Rhomboid"/>
    <property type="match status" value="1"/>
</dbReference>
<comment type="caution">
    <text evidence="13">The sequence shown here is derived from an EMBL/GenBank/DDBJ whole genome shotgun (WGS) entry which is preliminary data.</text>
</comment>
<feature type="transmembrane region" description="Helical" evidence="11">
    <location>
        <begin position="183"/>
        <end position="199"/>
    </location>
</feature>
<name>A0A815QS04_ADIRI</name>
<comment type="function">
    <text evidence="11">Serine protease involved in intramembrane proteolysis.</text>
</comment>
<feature type="transmembrane region" description="Helical" evidence="11">
    <location>
        <begin position="211"/>
        <end position="234"/>
    </location>
</feature>
<keyword evidence="7 11" id="KW-0378">Hydrolase</keyword>
<reference evidence="13" key="1">
    <citation type="submission" date="2021-02" db="EMBL/GenBank/DDBJ databases">
        <authorList>
            <person name="Nowell W R."/>
        </authorList>
    </citation>
    <scope>NUCLEOTIDE SEQUENCE</scope>
</reference>
<feature type="domain" description="Peptidase S54 rhomboid" evidence="12">
    <location>
        <begin position="118"/>
        <end position="255"/>
    </location>
</feature>
<dbReference type="AlphaFoldDB" id="A0A815QS04"/>
<dbReference type="EC" id="3.4.21.105" evidence="4"/>
<evidence type="ECO:0000313" key="13">
    <source>
        <dbReference type="EMBL" id="CAF1466963.1"/>
    </source>
</evidence>
<evidence type="ECO:0000256" key="1">
    <source>
        <dbReference type="ARBA" id="ARBA00000156"/>
    </source>
</evidence>
<dbReference type="EMBL" id="CAJNOJ010000492">
    <property type="protein sequence ID" value="CAF1466963.1"/>
    <property type="molecule type" value="Genomic_DNA"/>
</dbReference>
<evidence type="ECO:0000313" key="14">
    <source>
        <dbReference type="EMBL" id="CAF1500688.1"/>
    </source>
</evidence>
<feature type="transmembrane region" description="Helical" evidence="11">
    <location>
        <begin position="240"/>
        <end position="260"/>
    </location>
</feature>
<dbReference type="Gene3D" id="1.20.1540.10">
    <property type="entry name" value="Rhomboid-like"/>
    <property type="match status" value="1"/>
</dbReference>
<evidence type="ECO:0000259" key="12">
    <source>
        <dbReference type="Pfam" id="PF01694"/>
    </source>
</evidence>
<evidence type="ECO:0000256" key="7">
    <source>
        <dbReference type="ARBA" id="ARBA00022801"/>
    </source>
</evidence>
<dbReference type="OrthoDB" id="418595at2759"/>
<evidence type="ECO:0000256" key="5">
    <source>
        <dbReference type="ARBA" id="ARBA00022670"/>
    </source>
</evidence>
<evidence type="ECO:0000256" key="3">
    <source>
        <dbReference type="ARBA" id="ARBA00009045"/>
    </source>
</evidence>
<dbReference type="Proteomes" id="UP000663828">
    <property type="component" value="Unassembled WGS sequence"/>
</dbReference>
<protein>
    <recommendedName>
        <fullName evidence="4">rhomboid protease</fullName>
        <ecNumber evidence="4">3.4.21.105</ecNumber>
    </recommendedName>
</protein>
<evidence type="ECO:0000256" key="10">
    <source>
        <dbReference type="ARBA" id="ARBA00023136"/>
    </source>
</evidence>
<dbReference type="PANTHER" id="PTHR22936">
    <property type="entry name" value="RHOMBOID-RELATED"/>
    <property type="match status" value="1"/>
</dbReference>
<dbReference type="InterPro" id="IPR002610">
    <property type="entry name" value="Peptidase_S54_rhomboid-like"/>
</dbReference>
<keyword evidence="8 11" id="KW-0720">Serine protease</keyword>
<dbReference type="InterPro" id="IPR035952">
    <property type="entry name" value="Rhomboid-like_sf"/>
</dbReference>
<evidence type="ECO:0000256" key="8">
    <source>
        <dbReference type="ARBA" id="ARBA00022825"/>
    </source>
</evidence>
<proteinExistence type="inferred from homology"/>
<feature type="transmembrane region" description="Helical" evidence="11">
    <location>
        <begin position="160"/>
        <end position="177"/>
    </location>
</feature>
<feature type="transmembrane region" description="Helical" evidence="11">
    <location>
        <begin position="272"/>
        <end position="294"/>
    </location>
</feature>
<gene>
    <name evidence="13" type="ORF">EDS130_LOCUS40529</name>
    <name evidence="14" type="ORF">XAT740_LOCUS39638</name>
</gene>
<evidence type="ECO:0000256" key="4">
    <source>
        <dbReference type="ARBA" id="ARBA00013039"/>
    </source>
</evidence>
<organism evidence="13 16">
    <name type="scientific">Adineta ricciae</name>
    <name type="common">Rotifer</name>
    <dbReference type="NCBI Taxonomy" id="249248"/>
    <lineage>
        <taxon>Eukaryota</taxon>
        <taxon>Metazoa</taxon>
        <taxon>Spiralia</taxon>
        <taxon>Gnathifera</taxon>
        <taxon>Rotifera</taxon>
        <taxon>Eurotatoria</taxon>
        <taxon>Bdelloidea</taxon>
        <taxon>Adinetida</taxon>
        <taxon>Adinetidae</taxon>
        <taxon>Adineta</taxon>
    </lineage>
</organism>
<keyword evidence="6 11" id="KW-0812">Transmembrane</keyword>